<dbReference type="InterPro" id="IPR001680">
    <property type="entry name" value="WD40_rpt"/>
</dbReference>
<sequence length="663" mass="70804">MNADPGEVLGLVDAALGPAARLAGAVYRESAYLDRYATAGVRRQLLALNAARFGDRELAARITSVPVEGKPDAWWEVEWATSSRIHPRFQHVLPGHADTVSAVATEVVDGRPVAVTGGLDKTVRVWDLATGRTVGEPFANGGVATAVVEGRSVAVTGRRDGTVRVWDLATGRPVGEFLTDHTGPVHVEATAVLEGRPFVVAEHDNKTLRVWDLATGRTVGEPLTGHTGRVWAVATAVVESRPVVVVADGDEMVRVWDLATGRLVGEPLTGHTESVRVVATGVVDGRPVAVTGGLDMTVRVWDLATGQPIGEPLTGHTESVWAVATGVVDGRPVAVTGSSDETVRVWDLATGQPAGPELVFPAEVGAVAVTADGRLVVGFGWEVAVLARCPSVPWTPFTAVTVPTHESRERDVQPPHPTTGDDWESSLTQAFGVLLNHPLSDFDSGAEYAAYYSGNWLYETGSDRDPVWLEPAALNGRETVTNENLLLLDEPGYPDLRFDASRSLFEIYTDAVDFPAAFQQGLAAVKLAGSDHYPQVRGSDLARLTARHGVDLTSPDLPAKTWRLTDARIASDGTLLDALRVATGIGEGPDSLVPRKETDATTEAAIAAVEHAGIRAHLRAFCDPRSDDLALCRRKSREEDSPLVAKWEGAVDQYEITVQRVEA</sequence>
<proteinExistence type="predicted"/>
<evidence type="ECO:0000256" key="3">
    <source>
        <dbReference type="PROSITE-ProRule" id="PRU00221"/>
    </source>
</evidence>
<dbReference type="InterPro" id="IPR019775">
    <property type="entry name" value="WD40_repeat_CS"/>
</dbReference>
<accession>A0A7W2D8B3</accession>
<comment type="caution">
    <text evidence="4">The sequence shown here is derived from an EMBL/GenBank/DDBJ whole genome shotgun (WGS) entry which is preliminary data.</text>
</comment>
<feature type="repeat" description="WD" evidence="3">
    <location>
        <begin position="313"/>
        <end position="356"/>
    </location>
</feature>
<dbReference type="InterPro" id="IPR015943">
    <property type="entry name" value="WD40/YVTN_repeat-like_dom_sf"/>
</dbReference>
<keyword evidence="2" id="KW-0677">Repeat</keyword>
<feature type="repeat" description="WD" evidence="3">
    <location>
        <begin position="223"/>
        <end position="266"/>
    </location>
</feature>
<feature type="repeat" description="WD" evidence="3">
    <location>
        <begin position="268"/>
        <end position="311"/>
    </location>
</feature>
<dbReference type="CDD" id="cd00200">
    <property type="entry name" value="WD40"/>
    <property type="match status" value="1"/>
</dbReference>
<dbReference type="Gene3D" id="2.130.10.10">
    <property type="entry name" value="YVTN repeat-like/Quinoprotein amine dehydrogenase"/>
    <property type="match status" value="2"/>
</dbReference>
<dbReference type="InterPro" id="IPR020472">
    <property type="entry name" value="WD40_PAC1"/>
</dbReference>
<dbReference type="EMBL" id="JACEQY010000067">
    <property type="protein sequence ID" value="MBA4866616.1"/>
    <property type="molecule type" value="Genomic_DNA"/>
</dbReference>
<dbReference type="InterPro" id="IPR036322">
    <property type="entry name" value="WD40_repeat_dom_sf"/>
</dbReference>
<evidence type="ECO:0000313" key="4">
    <source>
        <dbReference type="EMBL" id="MBA4866616.1"/>
    </source>
</evidence>
<dbReference type="AlphaFoldDB" id="A0A7W2D8B3"/>
<dbReference type="Pfam" id="PF00400">
    <property type="entry name" value="WD40"/>
    <property type="match status" value="4"/>
</dbReference>
<feature type="repeat" description="WD" evidence="3">
    <location>
        <begin position="93"/>
        <end position="136"/>
    </location>
</feature>
<protein>
    <submittedName>
        <fullName evidence="4">WD40 repeat domain-containing protein</fullName>
    </submittedName>
</protein>
<feature type="repeat" description="WD" evidence="3">
    <location>
        <begin position="155"/>
        <end position="176"/>
    </location>
</feature>
<dbReference type="Proteomes" id="UP000586976">
    <property type="component" value="Unassembled WGS sequence"/>
</dbReference>
<keyword evidence="5" id="KW-1185">Reference proteome</keyword>
<evidence type="ECO:0000256" key="1">
    <source>
        <dbReference type="ARBA" id="ARBA00022574"/>
    </source>
</evidence>
<organism evidence="4 5">
    <name type="scientific">Streptomyces himalayensis subsp. aureolus</name>
    <dbReference type="NCBI Taxonomy" id="2758039"/>
    <lineage>
        <taxon>Bacteria</taxon>
        <taxon>Bacillati</taxon>
        <taxon>Actinomycetota</taxon>
        <taxon>Actinomycetes</taxon>
        <taxon>Kitasatosporales</taxon>
        <taxon>Streptomycetaceae</taxon>
        <taxon>Streptomyces</taxon>
        <taxon>Streptomyces himalayensis</taxon>
    </lineage>
</organism>
<evidence type="ECO:0000313" key="5">
    <source>
        <dbReference type="Proteomes" id="UP000586976"/>
    </source>
</evidence>
<dbReference type="RefSeq" id="WP_181867993.1">
    <property type="nucleotide sequence ID" value="NZ_JACEQY010000067.1"/>
</dbReference>
<reference evidence="4 5" key="1">
    <citation type="submission" date="2020-07" db="EMBL/GenBank/DDBJ databases">
        <title>Streptomyces isolated from Indian soil.</title>
        <authorList>
            <person name="Mandal S."/>
            <person name="Maiti P.K."/>
        </authorList>
    </citation>
    <scope>NUCLEOTIDE SEQUENCE [LARGE SCALE GENOMIC DNA]</scope>
    <source>
        <strain evidence="4 5">PSKA54</strain>
    </source>
</reference>
<dbReference type="PROSITE" id="PS50294">
    <property type="entry name" value="WD_REPEATS_REGION"/>
    <property type="match status" value="2"/>
</dbReference>
<dbReference type="PANTHER" id="PTHR22847">
    <property type="entry name" value="WD40 REPEAT PROTEIN"/>
    <property type="match status" value="1"/>
</dbReference>
<evidence type="ECO:0000256" key="2">
    <source>
        <dbReference type="ARBA" id="ARBA00022737"/>
    </source>
</evidence>
<dbReference type="PANTHER" id="PTHR22847:SF637">
    <property type="entry name" value="WD REPEAT DOMAIN 5B"/>
    <property type="match status" value="1"/>
</dbReference>
<dbReference type="PROSITE" id="PS00678">
    <property type="entry name" value="WD_REPEATS_1"/>
    <property type="match status" value="3"/>
</dbReference>
<name>A0A7W2D8B3_9ACTN</name>
<dbReference type="SUPFAM" id="SSF50978">
    <property type="entry name" value="WD40 repeat-like"/>
    <property type="match status" value="1"/>
</dbReference>
<dbReference type="SMART" id="SM00320">
    <property type="entry name" value="WD40"/>
    <property type="match status" value="6"/>
</dbReference>
<keyword evidence="1 3" id="KW-0853">WD repeat</keyword>
<gene>
    <name evidence="4" type="ORF">H1V43_36010</name>
</gene>
<dbReference type="PROSITE" id="PS50082">
    <property type="entry name" value="WD_REPEATS_2"/>
    <property type="match status" value="5"/>
</dbReference>
<dbReference type="PRINTS" id="PR00320">
    <property type="entry name" value="GPROTEINBRPT"/>
</dbReference>